<dbReference type="Gene3D" id="1.10.1370.40">
    <property type="match status" value="1"/>
</dbReference>
<evidence type="ECO:0000256" key="3">
    <source>
        <dbReference type="ARBA" id="ARBA00022723"/>
    </source>
</evidence>
<comment type="catalytic activity">
    <reaction evidence="7">
        <text>Hydrolysis of oligopeptides, with broad specificity. Gly or Ala commonly occur as P1 or P1' residues, but more distant residues are also important, as is shown by the fact that Z-Gly-Pro-Gly-|-Gly-Pro-Ala is cleaved, but not Z-(Gly)(5).</text>
        <dbReference type="EC" id="3.4.24.70"/>
    </reaction>
</comment>
<evidence type="ECO:0000313" key="12">
    <source>
        <dbReference type="EMBL" id="KDN96032.1"/>
    </source>
</evidence>
<comment type="similarity">
    <text evidence="1 9">Belongs to the peptidase M3 family.</text>
</comment>
<dbReference type="InterPro" id="IPR024079">
    <property type="entry name" value="MetalloPept_cat_dom_sf"/>
</dbReference>
<dbReference type="InterPro" id="IPR024077">
    <property type="entry name" value="Neurolysin/TOP_dom2"/>
</dbReference>
<dbReference type="PANTHER" id="PTHR11804">
    <property type="entry name" value="PROTEASE M3 THIMET OLIGOPEPTIDASE-RELATED"/>
    <property type="match status" value="1"/>
</dbReference>
<dbReference type="Pfam" id="PF01432">
    <property type="entry name" value="Peptidase_M3"/>
    <property type="match status" value="1"/>
</dbReference>
<dbReference type="EC" id="3.4.24.70" evidence="8"/>
<dbReference type="Pfam" id="PF19310">
    <property type="entry name" value="TOP_N"/>
    <property type="match status" value="1"/>
</dbReference>
<evidence type="ECO:0000259" key="11">
    <source>
        <dbReference type="Pfam" id="PF19310"/>
    </source>
</evidence>
<dbReference type="InterPro" id="IPR001567">
    <property type="entry name" value="Pept_M3A_M3B_dom"/>
</dbReference>
<evidence type="ECO:0000256" key="5">
    <source>
        <dbReference type="ARBA" id="ARBA00022833"/>
    </source>
</evidence>
<dbReference type="InterPro" id="IPR045666">
    <property type="entry name" value="OpdA_N"/>
</dbReference>
<dbReference type="Proteomes" id="UP000027341">
    <property type="component" value="Unassembled WGS sequence"/>
</dbReference>
<dbReference type="GO" id="GO:0006508">
    <property type="term" value="P:proteolysis"/>
    <property type="evidence" value="ECO:0007669"/>
    <property type="project" value="UniProtKB-KW"/>
</dbReference>
<evidence type="ECO:0000256" key="6">
    <source>
        <dbReference type="ARBA" id="ARBA00023049"/>
    </source>
</evidence>
<evidence type="ECO:0000256" key="8">
    <source>
        <dbReference type="ARBA" id="ARBA00026100"/>
    </source>
</evidence>
<evidence type="ECO:0000256" key="9">
    <source>
        <dbReference type="RuleBase" id="RU003435"/>
    </source>
</evidence>
<comment type="cofactor">
    <cofactor evidence="9">
        <name>Zn(2+)</name>
        <dbReference type="ChEBI" id="CHEBI:29105"/>
    </cofactor>
    <text evidence="9">Binds 1 zinc ion.</text>
</comment>
<dbReference type="STRING" id="28885.EI16_07020"/>
<keyword evidence="3 9" id="KW-0479">Metal-binding</keyword>
<feature type="domain" description="Peptidase M3A/M3B catalytic" evidence="10">
    <location>
        <begin position="234"/>
        <end position="688"/>
    </location>
</feature>
<dbReference type="GO" id="GO:0046872">
    <property type="term" value="F:metal ion binding"/>
    <property type="evidence" value="ECO:0007669"/>
    <property type="project" value="UniProtKB-UniRule"/>
</dbReference>
<dbReference type="SUPFAM" id="SSF55486">
    <property type="entry name" value="Metalloproteases ('zincins'), catalytic domain"/>
    <property type="match status" value="1"/>
</dbReference>
<dbReference type="PANTHER" id="PTHR11804:SF84">
    <property type="entry name" value="SACCHAROLYSIN"/>
    <property type="match status" value="1"/>
</dbReference>
<name>A0A066ZRA3_HYDMR</name>
<evidence type="ECO:0000256" key="4">
    <source>
        <dbReference type="ARBA" id="ARBA00022801"/>
    </source>
</evidence>
<keyword evidence="6 9" id="KW-0482">Metalloprotease</keyword>
<dbReference type="Gene3D" id="3.40.390.10">
    <property type="entry name" value="Collagenase (Catalytic Domain)"/>
    <property type="match status" value="1"/>
</dbReference>
<feature type="domain" description="Oligopeptidase A N-terminal" evidence="11">
    <location>
        <begin position="35"/>
        <end position="153"/>
    </location>
</feature>
<keyword evidence="4 9" id="KW-0378">Hydrolase</keyword>
<dbReference type="InterPro" id="IPR034005">
    <property type="entry name" value="M3A_DCP"/>
</dbReference>
<dbReference type="EMBL" id="JMIU01000001">
    <property type="protein sequence ID" value="KDN96032.1"/>
    <property type="molecule type" value="Genomic_DNA"/>
</dbReference>
<evidence type="ECO:0000256" key="7">
    <source>
        <dbReference type="ARBA" id="ARBA00024603"/>
    </source>
</evidence>
<dbReference type="GO" id="GO:0005829">
    <property type="term" value="C:cytosol"/>
    <property type="evidence" value="ECO:0007669"/>
    <property type="project" value="UniProtKB-ARBA"/>
</dbReference>
<dbReference type="CDD" id="cd06456">
    <property type="entry name" value="M3A_DCP"/>
    <property type="match status" value="1"/>
</dbReference>
<dbReference type="AlphaFoldDB" id="A0A066ZRA3"/>
<keyword evidence="2 9" id="KW-0645">Protease</keyword>
<organism evidence="12 13">
    <name type="scientific">Hydrogenovibrio marinus</name>
    <dbReference type="NCBI Taxonomy" id="28885"/>
    <lineage>
        <taxon>Bacteria</taxon>
        <taxon>Pseudomonadati</taxon>
        <taxon>Pseudomonadota</taxon>
        <taxon>Gammaproteobacteria</taxon>
        <taxon>Thiotrichales</taxon>
        <taxon>Piscirickettsiaceae</taxon>
        <taxon>Hydrogenovibrio</taxon>
    </lineage>
</organism>
<dbReference type="FunFam" id="3.40.390.10:FF:000009">
    <property type="entry name" value="Oligopeptidase A"/>
    <property type="match status" value="1"/>
</dbReference>
<gene>
    <name evidence="12" type="ORF">EI16_07020</name>
</gene>
<dbReference type="InterPro" id="IPR045090">
    <property type="entry name" value="Pept_M3A_M3B"/>
</dbReference>
<dbReference type="RefSeq" id="WP_029911333.1">
    <property type="nucleotide sequence ID" value="NZ_AP020335.1"/>
</dbReference>
<keyword evidence="5 9" id="KW-0862">Zinc</keyword>
<accession>A0A066ZRA3</accession>
<evidence type="ECO:0000256" key="2">
    <source>
        <dbReference type="ARBA" id="ARBA00022670"/>
    </source>
</evidence>
<protein>
    <recommendedName>
        <fullName evidence="8">oligopeptidase A</fullName>
        <ecNumber evidence="8">3.4.24.70</ecNumber>
    </recommendedName>
</protein>
<proteinExistence type="inferred from homology"/>
<evidence type="ECO:0000313" key="13">
    <source>
        <dbReference type="Proteomes" id="UP000027341"/>
    </source>
</evidence>
<comment type="caution">
    <text evidence="12">The sequence shown here is derived from an EMBL/GenBank/DDBJ whole genome shotgun (WGS) entry which is preliminary data.</text>
</comment>
<evidence type="ECO:0000259" key="10">
    <source>
        <dbReference type="Pfam" id="PF01432"/>
    </source>
</evidence>
<reference evidence="12 13" key="1">
    <citation type="submission" date="2014-04" db="EMBL/GenBank/DDBJ databases">
        <title>Draft genome sequence of Hydrogenovibrio marinus MH-110, a model organism for aerobic H2 metabolism.</title>
        <authorList>
            <person name="Cha H.J."/>
            <person name="Jo B.H."/>
            <person name="Hwang B.H."/>
        </authorList>
    </citation>
    <scope>NUCLEOTIDE SEQUENCE [LARGE SCALE GENOMIC DNA]</scope>
    <source>
        <strain evidence="12 13">MH-110</strain>
    </source>
</reference>
<keyword evidence="13" id="KW-1185">Reference proteome</keyword>
<dbReference type="Gene3D" id="1.10.1370.10">
    <property type="entry name" value="Neurolysin, domain 3"/>
    <property type="match status" value="1"/>
</dbReference>
<dbReference type="MEROPS" id="M03.004"/>
<dbReference type="GO" id="GO:0004222">
    <property type="term" value="F:metalloendopeptidase activity"/>
    <property type="evidence" value="ECO:0007669"/>
    <property type="project" value="UniProtKB-EC"/>
</dbReference>
<evidence type="ECO:0000256" key="1">
    <source>
        <dbReference type="ARBA" id="ARBA00006040"/>
    </source>
</evidence>
<sequence>MQHSDVSTNPLLSIEGLPQFNAFHVEHIKAAVETLLKENLATVEALVNKAEPPTWQNFVEPLEALSSRLERVWGPVSHLDAVKNNDTWHEAYNECLAPITDYYAQMGQNKGLFDKFETLAESEEYKDYSLAQKKVVENALRDFRLSGIDLPPENQQEYKTISQKLSQLSSQFSNNVLKSTQAWSKHITDESDLSGLPETSMGLLKQLAQQRSEKDGKDYSGWVVTLDFPSYLAVMTYADNRSLREEVYRAFATRASELADDPQYDNSDLIREILALRHQKSQLLGFEHFGELSLATKMAESSEQVTGFIRDLAKQSKQQAEVELAKLKIFAEALDPNLADFQPWDVSYYSEKYKNETLSLSQEALRPYFPVETVLKGLFEITETLFGVKVQLKAGVETWHPDVRFYEVMEGGQVVAAFYLDVYARENKRGGAWMDSAISRWKTPSGTIQTPVAYLVCNFTPPVADKPACLTHDEVTTLFHEFGHGLHHMLTEMSHFDISGINGVPWDAVELPSQFMENFCWHRESLDLMTSHVETGAHLPDDLLHALQKSRGFQSAMMMLRQLEFSLFDFIAHTDYDPNEPKEILQLAQEIRDEIAVIQPPEYNRFAQSFSHIFAGGYAAGYFSYKWAEVLSSDAFGLFEEQGILNPNAGAKFKNTILAAGGSVHPMTLFKNFRGREPSVDALLRHSGIDTDNAA</sequence>
<dbReference type="GO" id="GO:0006518">
    <property type="term" value="P:peptide metabolic process"/>
    <property type="evidence" value="ECO:0007669"/>
    <property type="project" value="TreeGrafter"/>
</dbReference>